<dbReference type="AlphaFoldDB" id="A0A7I8J330"/>
<dbReference type="Gene3D" id="2.60.200.20">
    <property type="match status" value="1"/>
</dbReference>
<dbReference type="EMBL" id="CACRZD030000008">
    <property type="protein sequence ID" value="CAA6664517.1"/>
    <property type="molecule type" value="Genomic_DNA"/>
</dbReference>
<sequence length="857" mass="94692">MFQKITQRDDTALAANRATLAPLAQWTPEDDVQLKNAVEAGASLESLAKGAVEFSRRFTIREVKDRWRHLLYDQEMAMEASVYMTRVSADAGFSGHLKSGKNFSTRAKEWAPGKRKRSSVRSLYYAMQKRLRSGHFNSPDVDFLVPPSTAIDFSGNGGCREQSKFFSEHVGGDPTIGTAISDQFKIPKFDFGNRMRDEVLTADGLFEFEEEVPPVSLDKGIVDSIVVQSFDHESEQNENYHSLTENVENIRRSSDVQDIRSPEKLAVRSPQETQIIEEKPLFSAFDTENDRKKPPFSSFGENQNVSSEVSDCSGSLQNIGFSSPLVSMSLWGGIDATPTLPMDSNFDGDGQRSTSALDLSSDGVKKMIPEAYDGVRTEDKLLDEMSMGALNDSAIIAESDFVNLSLNFPNEDELFLLNEEGKDIMDGPCLETLNSIFSDSPADIHQDNAYETTDTKNMEALMAQDIISDEFAAESKGLNEEMRSGSEDGHAVQDSTENINVGPSDNISSLETPERLMICTLNTEDPEVPCNDDIVLPNEVYPSVSSRGLKLESEVSGLVSPSCKVTSDDHGGVEEDETLMNPFISSRNTGLQMHAKVGLKPPDHAKSNFQVTADVCEQMLDSAGPSQKWGSLPAELGGGDGGFADPSHIFSISDNEENSSDSDDDVPNFSDIEAMILDMDLAFSDQESSCFPEKVIQVLITVSRYQFLESKKTLMRLEQGALSCVERSVASHGALAVFYGRRLKHYIKKPRATDDVHVDIDLKREGPANKISRRQAIIKLDEHGSFYLKNTGKFPIVINGKEVPSGKQLNLSSGCLIEMRGMKFIFEVCHGIVSQYVANVWRKRRQEQNPSFSLVAT</sequence>
<dbReference type="GO" id="GO:0071339">
    <property type="term" value="C:MLL1 complex"/>
    <property type="evidence" value="ECO:0007669"/>
    <property type="project" value="InterPro"/>
</dbReference>
<reference evidence="3 4" key="1">
    <citation type="submission" date="2019-12" db="EMBL/GenBank/DDBJ databases">
        <authorList>
            <person name="Scholz U."/>
            <person name="Mascher M."/>
            <person name="Fiebig A."/>
        </authorList>
    </citation>
    <scope>NUCLEOTIDE SEQUENCE</scope>
</reference>
<dbReference type="GO" id="GO:0045944">
    <property type="term" value="P:positive regulation of transcription by RNA polymerase II"/>
    <property type="evidence" value="ECO:0007669"/>
    <property type="project" value="TreeGrafter"/>
</dbReference>
<dbReference type="InterPro" id="IPR025999">
    <property type="entry name" value="MCRS_N"/>
</dbReference>
<feature type="compositionally biased region" description="Acidic residues" evidence="1">
    <location>
        <begin position="654"/>
        <end position="666"/>
    </location>
</feature>
<evidence type="ECO:0000256" key="1">
    <source>
        <dbReference type="SAM" id="MobiDB-lite"/>
    </source>
</evidence>
<dbReference type="GO" id="GO:0031011">
    <property type="term" value="C:Ino80 complex"/>
    <property type="evidence" value="ECO:0007669"/>
    <property type="project" value="InterPro"/>
</dbReference>
<dbReference type="InterPro" id="IPR008984">
    <property type="entry name" value="SMAD_FHA_dom_sf"/>
</dbReference>
<dbReference type="CDD" id="cd22687">
    <property type="entry name" value="FHA_MCRS1"/>
    <property type="match status" value="1"/>
</dbReference>
<evidence type="ECO:0000313" key="4">
    <source>
        <dbReference type="Proteomes" id="UP001189122"/>
    </source>
</evidence>
<feature type="compositionally biased region" description="Basic and acidic residues" evidence="1">
    <location>
        <begin position="479"/>
        <end position="491"/>
    </location>
</feature>
<organism evidence="3">
    <name type="scientific">Spirodela intermedia</name>
    <name type="common">Intermediate duckweed</name>
    <dbReference type="NCBI Taxonomy" id="51605"/>
    <lineage>
        <taxon>Eukaryota</taxon>
        <taxon>Viridiplantae</taxon>
        <taxon>Streptophyta</taxon>
        <taxon>Embryophyta</taxon>
        <taxon>Tracheophyta</taxon>
        <taxon>Spermatophyta</taxon>
        <taxon>Magnoliopsida</taxon>
        <taxon>Liliopsida</taxon>
        <taxon>Araceae</taxon>
        <taxon>Lemnoideae</taxon>
        <taxon>Spirodela</taxon>
    </lineage>
</organism>
<dbReference type="PROSITE" id="PS50006">
    <property type="entry name" value="FHA_DOMAIN"/>
    <property type="match status" value="1"/>
</dbReference>
<dbReference type="Proteomes" id="UP001189122">
    <property type="component" value="Unassembled WGS sequence"/>
</dbReference>
<proteinExistence type="predicted"/>
<dbReference type="EMBL" id="LR743595">
    <property type="protein sequence ID" value="CAA2625105.1"/>
    <property type="molecule type" value="Genomic_DNA"/>
</dbReference>
<dbReference type="SUPFAM" id="SSF49879">
    <property type="entry name" value="SMAD/FHA domain"/>
    <property type="match status" value="1"/>
</dbReference>
<feature type="region of interest" description="Disordered" evidence="1">
    <location>
        <begin position="479"/>
        <end position="509"/>
    </location>
</feature>
<dbReference type="GO" id="GO:0002151">
    <property type="term" value="F:G-quadruplex RNA binding"/>
    <property type="evidence" value="ECO:0007669"/>
    <property type="project" value="InterPro"/>
</dbReference>
<dbReference type="InterPro" id="IPR000253">
    <property type="entry name" value="FHA_dom"/>
</dbReference>
<keyword evidence="4" id="KW-1185">Reference proteome</keyword>
<feature type="domain" description="FHA" evidence="2">
    <location>
        <begin position="737"/>
        <end position="803"/>
    </location>
</feature>
<dbReference type="Pfam" id="PF00498">
    <property type="entry name" value="FHA"/>
    <property type="match status" value="1"/>
</dbReference>
<name>A0A7I8J330_SPIIN</name>
<dbReference type="PANTHER" id="PTHR13233:SF0">
    <property type="entry name" value="MICROSPHERULE PROTEIN 1"/>
    <property type="match status" value="1"/>
</dbReference>
<evidence type="ECO:0000259" key="2">
    <source>
        <dbReference type="PROSITE" id="PS50006"/>
    </source>
</evidence>
<protein>
    <recommendedName>
        <fullName evidence="2">FHA domain-containing protein</fullName>
    </recommendedName>
</protein>
<feature type="compositionally biased region" description="Polar residues" evidence="1">
    <location>
        <begin position="493"/>
        <end position="509"/>
    </location>
</feature>
<accession>A0A7I8J330</accession>
<evidence type="ECO:0000313" key="3">
    <source>
        <dbReference type="EMBL" id="CAA2625105.1"/>
    </source>
</evidence>
<feature type="region of interest" description="Disordered" evidence="1">
    <location>
        <begin position="647"/>
        <end position="667"/>
    </location>
</feature>
<gene>
    <name evidence="3" type="ORF">SI7747_08010906</name>
</gene>
<dbReference type="PANTHER" id="PTHR13233">
    <property type="entry name" value="MICROSPHERULE PROTEIN 1"/>
    <property type="match status" value="1"/>
</dbReference>
<dbReference type="Pfam" id="PF13325">
    <property type="entry name" value="MCRS_N"/>
    <property type="match status" value="1"/>
</dbReference>
<dbReference type="GO" id="GO:0044545">
    <property type="term" value="C:NSL complex"/>
    <property type="evidence" value="ECO:0007669"/>
    <property type="project" value="TreeGrafter"/>
</dbReference>
<dbReference type="InterPro" id="IPR037912">
    <property type="entry name" value="MCRS1"/>
</dbReference>